<dbReference type="NCBIfam" id="NF038128">
    <property type="entry name" value="choice_anch_J"/>
    <property type="match status" value="2"/>
</dbReference>
<dbReference type="Proteomes" id="UP000198779">
    <property type="component" value="Unassembled WGS sequence"/>
</dbReference>
<evidence type="ECO:0000313" key="3">
    <source>
        <dbReference type="Proteomes" id="UP000198779"/>
    </source>
</evidence>
<dbReference type="STRING" id="645274.SAMN04487901_101340"/>
<reference evidence="3" key="1">
    <citation type="submission" date="2016-10" db="EMBL/GenBank/DDBJ databases">
        <authorList>
            <person name="Varghese N."/>
            <person name="Submissions S."/>
        </authorList>
    </citation>
    <scope>NUCLEOTIDE SEQUENCE [LARGE SCALE GENOMIC DNA]</scope>
    <source>
        <strain evidence="3">BP1-148</strain>
    </source>
</reference>
<protein>
    <submittedName>
        <fullName evidence="2">Uncharacterized protein</fullName>
    </submittedName>
</protein>
<evidence type="ECO:0000313" key="2">
    <source>
        <dbReference type="EMBL" id="SDG23133.1"/>
    </source>
</evidence>
<organism evidence="2 3">
    <name type="scientific">Prevotella communis</name>
    <dbReference type="NCBI Taxonomy" id="2913614"/>
    <lineage>
        <taxon>Bacteria</taxon>
        <taxon>Pseudomonadati</taxon>
        <taxon>Bacteroidota</taxon>
        <taxon>Bacteroidia</taxon>
        <taxon>Bacteroidales</taxon>
        <taxon>Prevotellaceae</taxon>
        <taxon>Prevotella</taxon>
    </lineage>
</organism>
<evidence type="ECO:0000256" key="1">
    <source>
        <dbReference type="SAM" id="SignalP"/>
    </source>
</evidence>
<name>A0A1G7SJE9_9BACT</name>
<sequence>MKKYLPFSLLFLLLTLTAYAQERNTQLTIQVTSVEGDNLKGQSLKITQADYELGYGSLSLDANGKCTLMVYAGNHHVSLNRGGFIPVEQDFVVAEGETTKQINIQLTEKTRQPFALKAETVHDIFTGKNTINLSWNTEEPAFFDDFESYEPFAINFGGWTGIDVDMEAAAPLVGTYPNRGVLQYAQVINPLAVDPVWWYDYPILRPYDGKQYIGFTRTNSGNANDDWLISPVVTVGTENVLSFYAKAADRFPERFMVYVTTKTDNPAQSDFVRLDQDNYEKADYTGWKEYTYDLKAYEGKQVKFAIRYISHYNSYGSFMLMVDNVFVGMNAKASAIPNEQFQIYLDGELVTTTTDCSYVLEGIANGNHTIGIKATYLKAQSETTTIEANIPSDAYSHVILNVTANSKLTANGQHLTLTNTATMESYSLTVADGKVELASLPNGQYAISTEEGAFQALQKAVTINADATIDITLNDYLLKPYNITAKLNDDATYTLRWNQELIFSDSFEDYDDFATGTFGGWKSIDRDGSPVYPIALGSQTNIVSFPGSGSATKPTAIAPIVFNPWKTTPAMMPTDPAIAAPTGEKCITFFSPQQAKADDWLISPVIDIHENYSLTLKAKSYSSMYPETLEFYVSDGSDNPDDFMKISIAENIPAERWTIYQVDLSQFNGMAIRIGIHYVSYDTFLCQIDDFTVGPENGEGEVVDYGNVVRYDILVDGEKIGESQTASYIIPVLSAGTHTVGIKAIYQSGESEIATYTIEGTAGIAQTAINAAMPTAVYSLSGVYMGNKLEAVPAGIYLVKHNGKTIKIRK</sequence>
<keyword evidence="3" id="KW-1185">Reference proteome</keyword>
<feature type="signal peptide" evidence="1">
    <location>
        <begin position="1"/>
        <end position="20"/>
    </location>
</feature>
<dbReference type="EMBL" id="FNCQ01000001">
    <property type="protein sequence ID" value="SDG23133.1"/>
    <property type="molecule type" value="Genomic_DNA"/>
</dbReference>
<keyword evidence="1" id="KW-0732">Signal</keyword>
<accession>A0A1G7SJE9</accession>
<dbReference type="Gene3D" id="2.60.120.200">
    <property type="match status" value="2"/>
</dbReference>
<gene>
    <name evidence="2" type="ORF">SAMN04487901_101340</name>
</gene>
<dbReference type="RefSeq" id="WP_091814169.1">
    <property type="nucleotide sequence ID" value="NZ_FNCQ01000001.1"/>
</dbReference>
<proteinExistence type="predicted"/>
<dbReference type="AlphaFoldDB" id="A0A1G7SJE9"/>
<feature type="chain" id="PRO_5011718395" evidence="1">
    <location>
        <begin position="21"/>
        <end position="810"/>
    </location>
</feature>